<comment type="catalytic activity">
    <reaction evidence="7">
        <text>L-threonyl-[protein] + ATP = O-phospho-L-threonyl-[protein] + ADP + H(+)</text>
        <dbReference type="Rhea" id="RHEA:46608"/>
        <dbReference type="Rhea" id="RHEA-COMP:11060"/>
        <dbReference type="Rhea" id="RHEA-COMP:11605"/>
        <dbReference type="ChEBI" id="CHEBI:15378"/>
        <dbReference type="ChEBI" id="CHEBI:30013"/>
        <dbReference type="ChEBI" id="CHEBI:30616"/>
        <dbReference type="ChEBI" id="CHEBI:61977"/>
        <dbReference type="ChEBI" id="CHEBI:456216"/>
        <dbReference type="EC" id="2.7.11.1"/>
    </reaction>
</comment>
<dbReference type="Proteomes" id="UP000472727">
    <property type="component" value="Unassembled WGS sequence"/>
</dbReference>
<feature type="region of interest" description="Disordered" evidence="9">
    <location>
        <begin position="217"/>
        <end position="301"/>
    </location>
</feature>
<name>A0A7C8QHB2_ORBOL</name>
<evidence type="ECO:0000256" key="8">
    <source>
        <dbReference type="ARBA" id="ARBA00048679"/>
    </source>
</evidence>
<keyword evidence="4" id="KW-0547">Nucleotide-binding</keyword>
<sequence>MPAALHKPKKYGTARRSGTLTKAFRGSARAWDSQRKPQGLLMQQPTPQHHDDDDDSDDSFELESPPESPLAERVASIQTTTAVSPVKRLPIRPASPPTPIQDSSCAVPVDLAPRQPLTQKRVNHLNQLPSTPKNRKSYARRESNRVTKAEEVTVCQSIAIEAKVVENKEVTAIETQQEEVVIIDREEDDLPSPEQTSIKVKETFAVEIISSRRSITPSIVSNDIESQGEEEEEEEGQSEGAEAMGFESDEDVEEEEEDEEEEEEEEDDFQEIEEYDETVFLSPEKRGELHNEARRRGRAQGPALALNDPLITGITALNLHSPSITPTTSSGQDTTPTPKTEKKKPKGLITPPPDEIPALHADSKVFTLLPACDQQRIVSYTEYLQTISADFSHIKKIGESSFAEVYIHKRDDGRSVVLKLVPLAQENNATEVLQELKTTRALSPIPGFIKYLGCQVVCSRVPPELEAAWRVWEVKNNERYSPTDRVFGDTTYHAIIALEDGGCSLDEARWSTWDVPLEIFRQTIKAFAQAEREREFEHRDLHLGNILVRDLKKEREGRIGEDTGVGRDLEITHAGFEDVVVTMIDYTLSRAKIPEEFGGGVAYMDMEEGMFDVFGLYQFDMYRMVRDEVLQVAANAAGNAKNGGRRSERINKPDWTLHCPRSNVIWLHFLIKRLIRSDDGRRNDGKLRIWKPSKAKKNQFDLACWGQVMKIHEVLDREVDEEWKFSGAVDIERWCEEEGLFEILDQERERRRSESGEVIKEKVEVVVSKEKTKEVVRRSQRLRK</sequence>
<dbReference type="Pfam" id="PF12330">
    <property type="entry name" value="Haspin_kinase"/>
    <property type="match status" value="1"/>
</dbReference>
<comment type="caution">
    <text evidence="11">The sequence shown here is derived from an EMBL/GenBank/DDBJ whole genome shotgun (WGS) entry which is preliminary data.</text>
</comment>
<dbReference type="Gene3D" id="1.10.510.10">
    <property type="entry name" value="Transferase(Phosphotransferase) domain 1"/>
    <property type="match status" value="1"/>
</dbReference>
<evidence type="ECO:0000256" key="6">
    <source>
        <dbReference type="ARBA" id="ARBA00022840"/>
    </source>
</evidence>
<comment type="catalytic activity">
    <reaction evidence="8">
        <text>L-seryl-[protein] + ATP = O-phospho-L-seryl-[protein] + ADP + H(+)</text>
        <dbReference type="Rhea" id="RHEA:17989"/>
        <dbReference type="Rhea" id="RHEA-COMP:9863"/>
        <dbReference type="Rhea" id="RHEA-COMP:11604"/>
        <dbReference type="ChEBI" id="CHEBI:15378"/>
        <dbReference type="ChEBI" id="CHEBI:29999"/>
        <dbReference type="ChEBI" id="CHEBI:30616"/>
        <dbReference type="ChEBI" id="CHEBI:83421"/>
        <dbReference type="ChEBI" id="CHEBI:456216"/>
        <dbReference type="EC" id="2.7.11.1"/>
    </reaction>
</comment>
<evidence type="ECO:0000313" key="12">
    <source>
        <dbReference type="Proteomes" id="UP000472727"/>
    </source>
</evidence>
<evidence type="ECO:0000256" key="5">
    <source>
        <dbReference type="ARBA" id="ARBA00022777"/>
    </source>
</evidence>
<evidence type="ECO:0000256" key="1">
    <source>
        <dbReference type="ARBA" id="ARBA00012513"/>
    </source>
</evidence>
<feature type="compositionally biased region" description="Acidic residues" evidence="9">
    <location>
        <begin position="226"/>
        <end position="237"/>
    </location>
</feature>
<evidence type="ECO:0000259" key="10">
    <source>
        <dbReference type="SMART" id="SM01331"/>
    </source>
</evidence>
<dbReference type="GO" id="GO:0072354">
    <property type="term" value="F:histone H3T3 kinase activity"/>
    <property type="evidence" value="ECO:0007669"/>
    <property type="project" value="TreeGrafter"/>
</dbReference>
<feature type="compositionally biased region" description="Basic and acidic residues" evidence="9">
    <location>
        <begin position="283"/>
        <end position="294"/>
    </location>
</feature>
<gene>
    <name evidence="11" type="ORF">TWF106_010407</name>
</gene>
<dbReference type="PANTHER" id="PTHR24419">
    <property type="entry name" value="INTERLEUKIN-1 RECEPTOR-ASSOCIATED KINASE"/>
    <property type="match status" value="1"/>
</dbReference>
<keyword evidence="6" id="KW-0067">ATP-binding</keyword>
<proteinExistence type="predicted"/>
<dbReference type="AlphaFoldDB" id="A0A7C8QHB2"/>
<dbReference type="GO" id="GO:0035556">
    <property type="term" value="P:intracellular signal transduction"/>
    <property type="evidence" value="ECO:0007669"/>
    <property type="project" value="TreeGrafter"/>
</dbReference>
<protein>
    <recommendedName>
        <fullName evidence="1">non-specific serine/threonine protein kinase</fullName>
        <ecNumber evidence="1">2.7.11.1</ecNumber>
    </recommendedName>
</protein>
<evidence type="ECO:0000256" key="3">
    <source>
        <dbReference type="ARBA" id="ARBA00022679"/>
    </source>
</evidence>
<evidence type="ECO:0000313" key="11">
    <source>
        <dbReference type="EMBL" id="KAF3211015.1"/>
    </source>
</evidence>
<feature type="compositionally biased region" description="Basic residues" evidence="9">
    <location>
        <begin position="1"/>
        <end position="13"/>
    </location>
</feature>
<dbReference type="GO" id="GO:0005737">
    <property type="term" value="C:cytoplasm"/>
    <property type="evidence" value="ECO:0007669"/>
    <property type="project" value="TreeGrafter"/>
</dbReference>
<dbReference type="InterPro" id="IPR011009">
    <property type="entry name" value="Kinase-like_dom_sf"/>
</dbReference>
<evidence type="ECO:0000256" key="7">
    <source>
        <dbReference type="ARBA" id="ARBA00047899"/>
    </source>
</evidence>
<dbReference type="EC" id="2.7.11.1" evidence="1"/>
<dbReference type="SUPFAM" id="SSF56112">
    <property type="entry name" value="Protein kinase-like (PK-like)"/>
    <property type="match status" value="1"/>
</dbReference>
<dbReference type="EMBL" id="WIWS01000077">
    <property type="protein sequence ID" value="KAF3211015.1"/>
    <property type="molecule type" value="Genomic_DNA"/>
</dbReference>
<dbReference type="GO" id="GO:0005634">
    <property type="term" value="C:nucleus"/>
    <property type="evidence" value="ECO:0007669"/>
    <property type="project" value="TreeGrafter"/>
</dbReference>
<dbReference type="PANTHER" id="PTHR24419:SF18">
    <property type="entry name" value="SERINE_THREONINE-PROTEIN KINASE HASPIN"/>
    <property type="match status" value="1"/>
</dbReference>
<feature type="compositionally biased region" description="Acidic residues" evidence="9">
    <location>
        <begin position="52"/>
        <end position="61"/>
    </location>
</feature>
<evidence type="ECO:0000256" key="9">
    <source>
        <dbReference type="SAM" id="MobiDB-lite"/>
    </source>
</evidence>
<dbReference type="GO" id="GO:0000278">
    <property type="term" value="P:mitotic cell cycle"/>
    <property type="evidence" value="ECO:0007669"/>
    <property type="project" value="TreeGrafter"/>
</dbReference>
<dbReference type="InterPro" id="IPR024604">
    <property type="entry name" value="GSG2_C"/>
</dbReference>
<dbReference type="GO" id="GO:0005524">
    <property type="term" value="F:ATP binding"/>
    <property type="evidence" value="ECO:0007669"/>
    <property type="project" value="UniProtKB-KW"/>
</dbReference>
<accession>A0A7C8QHB2</accession>
<feature type="domain" description="Serine/threonine-protein kinase haspin C-terminal" evidence="10">
    <location>
        <begin position="608"/>
        <end position="710"/>
    </location>
</feature>
<feature type="compositionally biased region" description="Acidic residues" evidence="9">
    <location>
        <begin position="247"/>
        <end position="277"/>
    </location>
</feature>
<reference evidence="11 12" key="1">
    <citation type="submission" date="2019-06" db="EMBL/GenBank/DDBJ databases">
        <authorList>
            <person name="Palmer J.M."/>
        </authorList>
    </citation>
    <scope>NUCLEOTIDE SEQUENCE [LARGE SCALE GENOMIC DNA]</scope>
    <source>
        <strain evidence="11 12">TWF106</strain>
    </source>
</reference>
<organism evidence="11 12">
    <name type="scientific">Orbilia oligospora</name>
    <name type="common">Nematode-trapping fungus</name>
    <name type="synonym">Arthrobotrys oligospora</name>
    <dbReference type="NCBI Taxonomy" id="2813651"/>
    <lineage>
        <taxon>Eukaryota</taxon>
        <taxon>Fungi</taxon>
        <taxon>Dikarya</taxon>
        <taxon>Ascomycota</taxon>
        <taxon>Pezizomycotina</taxon>
        <taxon>Orbiliomycetes</taxon>
        <taxon>Orbiliales</taxon>
        <taxon>Orbiliaceae</taxon>
        <taxon>Orbilia</taxon>
    </lineage>
</organism>
<dbReference type="Gene3D" id="3.30.200.20">
    <property type="entry name" value="Phosphorylase Kinase, domain 1"/>
    <property type="match status" value="1"/>
</dbReference>
<keyword evidence="5" id="KW-0418">Kinase</keyword>
<feature type="region of interest" description="Disordered" evidence="9">
    <location>
        <begin position="321"/>
        <end position="356"/>
    </location>
</feature>
<feature type="region of interest" description="Disordered" evidence="9">
    <location>
        <begin position="1"/>
        <end position="118"/>
    </location>
</feature>
<evidence type="ECO:0000256" key="4">
    <source>
        <dbReference type="ARBA" id="ARBA00022741"/>
    </source>
</evidence>
<keyword evidence="3" id="KW-0808">Transferase</keyword>
<evidence type="ECO:0000256" key="2">
    <source>
        <dbReference type="ARBA" id="ARBA00022527"/>
    </source>
</evidence>
<feature type="compositionally biased region" description="Polar residues" evidence="9">
    <location>
        <begin position="321"/>
        <end position="333"/>
    </location>
</feature>
<dbReference type="SMART" id="SM01331">
    <property type="entry name" value="DUF3635"/>
    <property type="match status" value="1"/>
</dbReference>
<keyword evidence="2" id="KW-0723">Serine/threonine-protein kinase</keyword>